<dbReference type="Gene3D" id="3.30.110.40">
    <property type="entry name" value="TusA-like domain"/>
    <property type="match status" value="1"/>
</dbReference>
<evidence type="ECO:0000256" key="4">
    <source>
        <dbReference type="ARBA" id="ARBA00022827"/>
    </source>
</evidence>
<dbReference type="InterPro" id="IPR036188">
    <property type="entry name" value="FAD/NAD-bd_sf"/>
</dbReference>
<dbReference type="RefSeq" id="WP_176238688.1">
    <property type="nucleotide sequence ID" value="NZ_AP024412.1"/>
</dbReference>
<dbReference type="PANTHER" id="PTHR43429:SF1">
    <property type="entry name" value="NAD(P)H SULFUR OXIDOREDUCTASE (COA-DEPENDENT)"/>
    <property type="match status" value="1"/>
</dbReference>
<reference evidence="7" key="1">
    <citation type="submission" date="2021-01" db="EMBL/GenBank/DDBJ databases">
        <title>Draft genome sequence of Acholeplasmataceae bacterium strain Mahy22.</title>
        <authorList>
            <person name="Watanabe M."/>
            <person name="Kojima H."/>
            <person name="Fukui M."/>
        </authorList>
    </citation>
    <scope>NUCLEOTIDE SEQUENCE</scope>
    <source>
        <strain evidence="7">Mahy22</strain>
    </source>
</reference>
<dbReference type="Pfam" id="PF01206">
    <property type="entry name" value="TusA"/>
    <property type="match status" value="1"/>
</dbReference>
<dbReference type="PRINTS" id="PR00368">
    <property type="entry name" value="FADPNR"/>
</dbReference>
<dbReference type="PROSITE" id="PS50206">
    <property type="entry name" value="RHODANESE_3"/>
    <property type="match status" value="1"/>
</dbReference>
<evidence type="ECO:0000256" key="6">
    <source>
        <dbReference type="ARBA" id="ARBA00023284"/>
    </source>
</evidence>
<dbReference type="GO" id="GO:0016491">
    <property type="term" value="F:oxidoreductase activity"/>
    <property type="evidence" value="ECO:0007669"/>
    <property type="project" value="UniProtKB-KW"/>
</dbReference>
<dbReference type="Pfam" id="PF00581">
    <property type="entry name" value="Rhodanese"/>
    <property type="match status" value="1"/>
</dbReference>
<evidence type="ECO:0000313" key="8">
    <source>
        <dbReference type="Proteomes" id="UP000620133"/>
    </source>
</evidence>
<evidence type="ECO:0000256" key="3">
    <source>
        <dbReference type="ARBA" id="ARBA00022630"/>
    </source>
</evidence>
<dbReference type="EMBL" id="AP024412">
    <property type="protein sequence ID" value="BCR35857.1"/>
    <property type="molecule type" value="Genomic_DNA"/>
</dbReference>
<sequence>MNKKIIIIGGVAGGATTAARLRRLDESAEIILFERGEFISFANCGLPYHIGNVITSRDSLIVQTIEDMHNKFNIDIRNFTEVIDIDKKNKKVVVKNINDGKSYEETYDKLVISTGSQPIKPPVPGINDAKNLFTLRNIPDMDTIIEFIKENKPKKAVVIGGGFIGVEMMENLHHLGLNVTLIEMAPQVMGMFDYEMAQIIHQKIVENGVGLVLNDGVKSFEQEGKKVVLSTGLTIMTDMIIFAIGVRPDNFLAKKADLELTKRGSIKVDKNLLTSDKNIYAIGDVIEIENMVTHESMSAALAGPANKQGRFVANHISGMTEAYQGTIATSAAKIFDITVASTGVNERTLKHLNMPYKAIHIHPTNHASYYPGSSVISMKVLFNPETQEIYGAQAIGGDDGVDKRIDILSTAIYAKMKVTDLKNLDLAYAPPFSSAKDPINMVGFVAENILNGLVEVITWQDIQELASKGSYILDVREEPEYILEYLPGSVNIPLTQLRDRLDEIPKDRQIYVYCAVGTRGYTATRILTQKGFNAKNLDGGFKSYSCVFDHEGSEICFMLTDDLGIPVVDKVKQEEAIPVVNDAKVTLSIDACGLQCPGPIVQVYKAMQEVEDGNILEVKATDPGFMRDIKSWSDKTGNTLLNVQKEDKIITAHIQKGTLKNVQKGIEVKETKNGSTIVVFSQDLDKAIAAFIIANGAKSMGKDVSLFFTFWGLNILRKPKRVKVKKSFIEKMFGKMMPRGTEKLPISNMNMGGMGAKMIKSIMKKKNVDSLQILMKTAMDMGVKVTACAMSMDIMGIKEEELIEGIEIAGVATYLGDTADSNHNLFI</sequence>
<evidence type="ECO:0000256" key="2">
    <source>
        <dbReference type="ARBA" id="ARBA00009130"/>
    </source>
</evidence>
<dbReference type="Pfam" id="PF02852">
    <property type="entry name" value="Pyr_redox_dim"/>
    <property type="match status" value="1"/>
</dbReference>
<dbReference type="SUPFAM" id="SSF52821">
    <property type="entry name" value="Rhodanese/Cell cycle control phosphatase"/>
    <property type="match status" value="1"/>
</dbReference>
<dbReference type="Pfam" id="PF07992">
    <property type="entry name" value="Pyr_redox_2"/>
    <property type="match status" value="1"/>
</dbReference>
<proteinExistence type="inferred from homology"/>
<dbReference type="SUPFAM" id="SSF55424">
    <property type="entry name" value="FAD/NAD-linked reductases, dimerisation (C-terminal) domain"/>
    <property type="match status" value="1"/>
</dbReference>
<keyword evidence="4" id="KW-0274">FAD</keyword>
<dbReference type="InterPro" id="IPR036873">
    <property type="entry name" value="Rhodanese-like_dom_sf"/>
</dbReference>
<dbReference type="PROSITE" id="PS01148">
    <property type="entry name" value="UPF0033"/>
    <property type="match status" value="1"/>
</dbReference>
<keyword evidence="6" id="KW-0676">Redox-active center</keyword>
<evidence type="ECO:0000256" key="5">
    <source>
        <dbReference type="ARBA" id="ARBA00023002"/>
    </source>
</evidence>
<dbReference type="Gene3D" id="3.40.1260.10">
    <property type="entry name" value="DsrEFH-like"/>
    <property type="match status" value="1"/>
</dbReference>
<dbReference type="Pfam" id="PF13686">
    <property type="entry name" value="DrsE_2"/>
    <property type="match status" value="1"/>
</dbReference>
<dbReference type="InterPro" id="IPR027396">
    <property type="entry name" value="DsrEFH-like"/>
</dbReference>
<dbReference type="PANTHER" id="PTHR43429">
    <property type="entry name" value="PYRIDINE NUCLEOTIDE-DISULFIDE OXIDOREDUCTASE DOMAIN-CONTAINING"/>
    <property type="match status" value="1"/>
</dbReference>
<dbReference type="SUPFAM" id="SSF51905">
    <property type="entry name" value="FAD/NAD(P)-binding domain"/>
    <property type="match status" value="2"/>
</dbReference>
<comment type="similarity">
    <text evidence="2">Belongs to the class-III pyridine nucleotide-disulfide oxidoreductase family.</text>
</comment>
<dbReference type="InterPro" id="IPR032836">
    <property type="entry name" value="DsrE2-like"/>
</dbReference>
<dbReference type="Gene3D" id="3.50.50.60">
    <property type="entry name" value="FAD/NAD(P)-binding domain"/>
    <property type="match status" value="2"/>
</dbReference>
<keyword evidence="8" id="KW-1185">Reference proteome</keyword>
<dbReference type="KEGG" id="manr:MPAN_007500"/>
<comment type="cofactor">
    <cofactor evidence="1">
        <name>FAD</name>
        <dbReference type="ChEBI" id="CHEBI:57692"/>
    </cofactor>
</comment>
<dbReference type="SMART" id="SM00450">
    <property type="entry name" value="RHOD"/>
    <property type="match status" value="1"/>
</dbReference>
<dbReference type="Gene3D" id="3.40.250.10">
    <property type="entry name" value="Rhodanese-like domain"/>
    <property type="match status" value="1"/>
</dbReference>
<accession>A0A7U9XV72</accession>
<keyword evidence="5" id="KW-0560">Oxidoreductase</keyword>
<organism evidence="7 8">
    <name type="scientific">Mariniplasma anaerobium</name>
    <dbReference type="NCBI Taxonomy" id="2735436"/>
    <lineage>
        <taxon>Bacteria</taxon>
        <taxon>Bacillati</taxon>
        <taxon>Mycoplasmatota</taxon>
        <taxon>Mollicutes</taxon>
        <taxon>Acholeplasmatales</taxon>
        <taxon>Acholeplasmataceae</taxon>
        <taxon>Mariniplasma</taxon>
    </lineage>
</organism>
<gene>
    <name evidence="7" type="ORF">MPAN_007500</name>
</gene>
<dbReference type="AlphaFoldDB" id="A0A7U9XV72"/>
<dbReference type="InterPro" id="IPR001763">
    <property type="entry name" value="Rhodanese-like_dom"/>
</dbReference>
<dbReference type="SUPFAM" id="SSF75169">
    <property type="entry name" value="DsrEFH-like"/>
    <property type="match status" value="1"/>
</dbReference>
<dbReference type="CDD" id="cd01524">
    <property type="entry name" value="RHOD_Pyr_redox"/>
    <property type="match status" value="1"/>
</dbReference>
<dbReference type="InterPro" id="IPR004099">
    <property type="entry name" value="Pyr_nucl-diS_OxRdtase_dimer"/>
</dbReference>
<dbReference type="PRINTS" id="PR00411">
    <property type="entry name" value="PNDRDTASEI"/>
</dbReference>
<dbReference type="InterPro" id="IPR001455">
    <property type="entry name" value="TusA-like"/>
</dbReference>
<dbReference type="InterPro" id="IPR016156">
    <property type="entry name" value="FAD/NAD-linked_Rdtase_dimer_sf"/>
</dbReference>
<protein>
    <submittedName>
        <fullName evidence="7">CoA-disulfide reductase</fullName>
    </submittedName>
</protein>
<evidence type="ECO:0000313" key="7">
    <source>
        <dbReference type="EMBL" id="BCR35857.1"/>
    </source>
</evidence>
<keyword evidence="3" id="KW-0285">Flavoprotein</keyword>
<dbReference type="InterPro" id="IPR050260">
    <property type="entry name" value="FAD-bd_OxRdtase"/>
</dbReference>
<evidence type="ECO:0000256" key="1">
    <source>
        <dbReference type="ARBA" id="ARBA00001974"/>
    </source>
</evidence>
<dbReference type="SUPFAM" id="SSF64307">
    <property type="entry name" value="SirA-like"/>
    <property type="match status" value="1"/>
</dbReference>
<dbReference type="InterPro" id="IPR036868">
    <property type="entry name" value="TusA-like_sf"/>
</dbReference>
<name>A0A7U9XV72_9MOLU</name>
<dbReference type="Proteomes" id="UP000620133">
    <property type="component" value="Chromosome"/>
</dbReference>
<dbReference type="InterPro" id="IPR023753">
    <property type="entry name" value="FAD/NAD-binding_dom"/>
</dbReference>